<organism evidence="2 3">
    <name type="scientific">Mycoplasma bradburyae</name>
    <dbReference type="NCBI Taxonomy" id="2963128"/>
    <lineage>
        <taxon>Bacteria</taxon>
        <taxon>Bacillati</taxon>
        <taxon>Mycoplasmatota</taxon>
        <taxon>Mollicutes</taxon>
        <taxon>Mycoplasmataceae</taxon>
        <taxon>Mycoplasma</taxon>
    </lineage>
</organism>
<comment type="caution">
    <text evidence="2">The sequence shown here is derived from an EMBL/GenBank/DDBJ whole genome shotgun (WGS) entry which is preliminary data.</text>
</comment>
<gene>
    <name evidence="2" type="ORF">LNO71_03370</name>
</gene>
<reference evidence="2" key="1">
    <citation type="submission" date="2021-11" db="EMBL/GenBank/DDBJ databases">
        <title>Description of Mycoplasma bradburyaesp. nov.from sea birds: a tribute to a great mycoplasmologist.</title>
        <authorList>
            <person name="Ramirez A.S."/>
            <person name="Poveda C."/>
            <person name="Suarez-Perez A."/>
            <person name="Rosales R.S."/>
            <person name="Dijkman R."/>
            <person name="Feberwee A."/>
            <person name="Spergser J."/>
            <person name="Szostak M.P."/>
            <person name="Ressel L."/>
            <person name="Calabuig P."/>
            <person name="Catania S."/>
            <person name="Gobbo F."/>
            <person name="Timofte D."/>
            <person name="Poveda J.B."/>
        </authorList>
    </citation>
    <scope>NUCLEOTIDE SEQUENCE</scope>
    <source>
        <strain evidence="2">T264</strain>
    </source>
</reference>
<protein>
    <submittedName>
        <fullName evidence="2">AAA domain-containing protein</fullName>
    </submittedName>
</protein>
<dbReference type="PANTHER" id="PTHR10887">
    <property type="entry name" value="DNA2/NAM7 HELICASE FAMILY"/>
    <property type="match status" value="1"/>
</dbReference>
<dbReference type="SUPFAM" id="SSF52540">
    <property type="entry name" value="P-loop containing nucleoside triphosphate hydrolases"/>
    <property type="match status" value="1"/>
</dbReference>
<dbReference type="CDD" id="cd18808">
    <property type="entry name" value="SF1_C_Upf1"/>
    <property type="match status" value="1"/>
</dbReference>
<dbReference type="InterPro" id="IPR027417">
    <property type="entry name" value="P-loop_NTPase"/>
</dbReference>
<dbReference type="EMBL" id="JAJHZP010000015">
    <property type="protein sequence ID" value="MDC4183659.1"/>
    <property type="molecule type" value="Genomic_DNA"/>
</dbReference>
<dbReference type="Gene3D" id="3.40.50.300">
    <property type="entry name" value="P-loop containing nucleotide triphosphate hydrolases"/>
    <property type="match status" value="3"/>
</dbReference>
<dbReference type="Proteomes" id="UP001216384">
    <property type="component" value="Unassembled WGS sequence"/>
</dbReference>
<evidence type="ECO:0000313" key="3">
    <source>
        <dbReference type="Proteomes" id="UP001216384"/>
    </source>
</evidence>
<accession>A0AAW6HSL6</accession>
<name>A0AAW6HSL6_9MOLU</name>
<dbReference type="PANTHER" id="PTHR10887:SF530">
    <property type="entry name" value="SUPERFAMILY I DNA HELICASES"/>
    <property type="match status" value="1"/>
</dbReference>
<dbReference type="Pfam" id="PF13195">
    <property type="entry name" value="DUF4011"/>
    <property type="match status" value="1"/>
</dbReference>
<evidence type="ECO:0000259" key="1">
    <source>
        <dbReference type="Pfam" id="PF13087"/>
    </source>
</evidence>
<dbReference type="AlphaFoldDB" id="A0AAW6HSL6"/>
<evidence type="ECO:0000313" key="2">
    <source>
        <dbReference type="EMBL" id="MDC4183659.1"/>
    </source>
</evidence>
<dbReference type="InterPro" id="IPR047187">
    <property type="entry name" value="SF1_C_Upf1"/>
</dbReference>
<sequence length="1130" mass="132914">MASDWTWLKNRLINDKTKSKSFWIGSTSSSIMDIAELLKATSNIFDLSIKGIITYLNSNDHLELDLKKLKELSDEDAMRLFEFDNSRELYKYYTNEFSKLHKKIKKQQRETGDASLFIGLPIIEGCNQWGDSYKAPLLYAEVELKQVNQYQKIILSINRSEFLINTTILAVETNKRGILFENNYDQSKLDVDQAIEIFRSLDIGFKKMPTNELYRFQNVTKKEFVQKWSENGAVNNILNNVVLGVFDVKGDKLLKDFTEILVNDPGAIDETFNNKKDLLFNHEKFANEYSLSDIYLVSHLDFYQQLAVKHALEGDVVIEGPPGTGKSETILNILINIALRNKTALFVTEKATAMEVVYNRLGKFKNLALYIPNLNKEAGKFYSQFSNYEKYFVENYYDNVLNTPPAKFDKNYLKQYYEMSNIIQKIYNYEISSGDYSYSFLSLILGFEPLDVEHIKIDDFVRFNDWVRTYTSEEWMEKHREYIALYNEIDTKWKASTFSTFLKIYQNDPDDIRTLMYAIHLYAKKGIVKEHYRVPFLFKPYEKLIESCKLVTQQINRFIELEPYKSETTKRTILKNIEINIKKRQKEYFNSWYVQNHSGVFLSKLNWAQNALDGLQENYTSDVDVYIQSCKRNLKAKIIKNFYDLYKEDKKTLLEICRQGRNKIFKNINWWFNLNRENIMRMFKIHIMSFETASILLENRKDLYDYVIVDEASQVFLERALPSLYRAKNYIIAGDTKQLQPSSFFSSRSEYDEVALDHIPDEELIEVEESVNAISLIHFLKERSRINVMLKYHYRSNFGDLIAFTNDHIYDSELIFMNKAIKQKNSFIVHDVINGKWKDRKNVAEAQEIVSRVQRLTKTEDYKKTLGIVAFNKNQATLIELMLDKLNDPLINEWRERTNDNGEYTGLFVKSVENVQGDERDIIIFSIAYDKSVVSYGPISSTTNGINRLNVAITRAKDRIEIFKSSKASEYNGWGSSSPGSRLFVEYLDYCEKTAKNDNLPTFDRQTIEIEDKLKQKPDIFEEVKQTLEKMFGQYFTVKRNVDNGSYNFDFVIYYDDIPILVIDLDIKEFKGMADFSENFVYRKIFLKNRGWEHYTIWSTEWKLNMKKILLEIKDILDKGTRSIRKENEN</sequence>
<dbReference type="InterPro" id="IPR045055">
    <property type="entry name" value="DNA2/NAM7-like"/>
</dbReference>
<dbReference type="InterPro" id="IPR041679">
    <property type="entry name" value="DNA2/NAM7-like_C"/>
</dbReference>
<proteinExistence type="predicted"/>
<dbReference type="RefSeq" id="WP_272404085.1">
    <property type="nucleotide sequence ID" value="NZ_JAJHZP010000015.1"/>
</dbReference>
<dbReference type="InterPro" id="IPR025103">
    <property type="entry name" value="DUF4011"/>
</dbReference>
<feature type="domain" description="DNA2/NAM7 helicase-like C-terminal" evidence="1">
    <location>
        <begin position="777"/>
        <end position="962"/>
    </location>
</feature>
<dbReference type="Pfam" id="PF13087">
    <property type="entry name" value="AAA_12"/>
    <property type="match status" value="1"/>
</dbReference>